<evidence type="ECO:0000256" key="6">
    <source>
        <dbReference type="ARBA" id="ARBA00022989"/>
    </source>
</evidence>
<dbReference type="Pfam" id="PF01094">
    <property type="entry name" value="ANF_receptor"/>
    <property type="match status" value="1"/>
</dbReference>
<feature type="transmembrane region" description="Helical" evidence="15">
    <location>
        <begin position="727"/>
        <end position="749"/>
    </location>
</feature>
<keyword evidence="4 15" id="KW-0812">Transmembrane</keyword>
<keyword evidence="9 13" id="KW-0675">Receptor</keyword>
<evidence type="ECO:0000256" key="1">
    <source>
        <dbReference type="ARBA" id="ARBA00004141"/>
    </source>
</evidence>
<accession>A0A151S5J6</accession>
<keyword evidence="10" id="KW-0325">Glycoprotein</keyword>
<evidence type="ECO:0000313" key="18">
    <source>
        <dbReference type="Proteomes" id="UP000075243"/>
    </source>
</evidence>
<evidence type="ECO:0000256" key="14">
    <source>
        <dbReference type="PIRSR" id="PIRSR037090-50"/>
    </source>
</evidence>
<dbReference type="InterPro" id="IPR017103">
    <property type="entry name" value="Iontropic_Glu_rcpt_pln"/>
</dbReference>
<evidence type="ECO:0000256" key="2">
    <source>
        <dbReference type="ARBA" id="ARBA00008685"/>
    </source>
</evidence>
<protein>
    <recommendedName>
        <fullName evidence="13">Glutamate receptor</fullName>
    </recommendedName>
</protein>
<dbReference type="InterPro" id="IPR001320">
    <property type="entry name" value="Iontro_rcpt_C"/>
</dbReference>
<dbReference type="FunFam" id="3.40.50.2300:FF:000188">
    <property type="entry name" value="Glutamate receptor"/>
    <property type="match status" value="1"/>
</dbReference>
<keyword evidence="3 13" id="KW-0813">Transport</keyword>
<evidence type="ECO:0000256" key="10">
    <source>
        <dbReference type="ARBA" id="ARBA00023180"/>
    </source>
</evidence>
<gene>
    <name evidence="17" type="ORF">KK1_028175</name>
</gene>
<dbReference type="GO" id="GO:0015276">
    <property type="term" value="F:ligand-gated monoatomic ion channel activity"/>
    <property type="evidence" value="ECO:0007669"/>
    <property type="project" value="InterPro"/>
</dbReference>
<dbReference type="PIRSF" id="PIRSF037090">
    <property type="entry name" value="Iontro_Glu-like_rcpt_pln"/>
    <property type="match status" value="1"/>
</dbReference>
<dbReference type="EMBL" id="KQ483462">
    <property type="protein sequence ID" value="KYP50100.1"/>
    <property type="molecule type" value="Genomic_DNA"/>
</dbReference>
<dbReference type="STRING" id="3821.A0A151S5J6"/>
<dbReference type="InterPro" id="IPR015683">
    <property type="entry name" value="Ionotropic_Glu_rcpt"/>
</dbReference>
<comment type="function">
    <text evidence="13">Glutamate-gated receptor that probably acts as non-selective cation channel.</text>
</comment>
<evidence type="ECO:0000259" key="16">
    <source>
        <dbReference type="SMART" id="SM00079"/>
    </source>
</evidence>
<dbReference type="CDD" id="cd13686">
    <property type="entry name" value="GluR_Plant"/>
    <property type="match status" value="1"/>
</dbReference>
<dbReference type="Gene3D" id="3.40.50.2300">
    <property type="match status" value="2"/>
</dbReference>
<dbReference type="Gene3D" id="3.40.190.10">
    <property type="entry name" value="Periplasmic binding protein-like II"/>
    <property type="match status" value="2"/>
</dbReference>
<dbReference type="SUPFAM" id="SSF53850">
    <property type="entry name" value="Periplasmic binding protein-like II"/>
    <property type="match status" value="1"/>
</dbReference>
<evidence type="ECO:0000256" key="7">
    <source>
        <dbReference type="ARBA" id="ARBA00023065"/>
    </source>
</evidence>
<dbReference type="Proteomes" id="UP000075243">
    <property type="component" value="Unassembled WGS sequence"/>
</dbReference>
<feature type="disulfide bond" evidence="14">
    <location>
        <begin position="656"/>
        <end position="711"/>
    </location>
</feature>
<evidence type="ECO:0000256" key="15">
    <source>
        <dbReference type="SAM" id="Phobius"/>
    </source>
</evidence>
<keyword evidence="8 13" id="KW-0472">Membrane</keyword>
<evidence type="ECO:0000256" key="5">
    <source>
        <dbReference type="ARBA" id="ARBA00022729"/>
    </source>
</evidence>
<keyword evidence="7 13" id="KW-0406">Ion transport</keyword>
<keyword evidence="6 15" id="KW-1133">Transmembrane helix</keyword>
<dbReference type="Pfam" id="PF00060">
    <property type="entry name" value="Lig_chan"/>
    <property type="match status" value="1"/>
</dbReference>
<evidence type="ECO:0000256" key="4">
    <source>
        <dbReference type="ARBA" id="ARBA00022692"/>
    </source>
</evidence>
<keyword evidence="14" id="KW-1015">Disulfide bond</keyword>
<dbReference type="InterPro" id="IPR028082">
    <property type="entry name" value="Peripla_BP_I"/>
</dbReference>
<evidence type="ECO:0000256" key="3">
    <source>
        <dbReference type="ARBA" id="ARBA00022448"/>
    </source>
</evidence>
<evidence type="ECO:0000256" key="12">
    <source>
        <dbReference type="ARBA" id="ARBA00023303"/>
    </source>
</evidence>
<sequence>MHVIILGKSAANESSDVKGIIGVIIDSSSRIGQEHAVAINLALEDFYQKNNLSFALHIRSSQGDPLLAVIAARDLINNQKVQAIIGPQTWAETSLVAEVCSQKSIPLLSLADTTPEWAMRKWHFLLQSSPSQIMQMKAIAEIVKSWELYNVSMIYEDGDSSFTEVLSQLSGALTEVGTKLNNVLAIAPLVSSSLFQQLEKLREGQCRVFIVHLSFPLTQHLFETAKKMKMMGEGNVWITTSTFTSLVHSLNPSSISNLKGIIGVKSYMPNLWYQHVNIYHRFWKKFCSENFEEFNCEPGIFAAQAYDVAWIVVQAMRETNQGQGQVLLDKILLSNFTGLSGKIQFTDHKIPPAHTYQIIYVIGRSYKEIGIAVPSISNYKQYVNVIEDRSKNVTSFNGFSLKLFDETVKRLPYHLEYDYFASNDTYDDLVKQVYWKKYDAVVGDVSIVSARYEYASFTQPYTDTGLVMIVPVKSKTRNRTWLFLKPFTMHMWILILVIIFYNGFVVWLIERNHCPELKGPILHQTTTVLWLAFCSMFSLNGGRLHSNLSRLAMVVWLFVALIISETYTANLASMLTVEQFEPTVDSLQKLKKSNATVGCDTGSYCERYLQDALGMNAKNNKPFDSQESYADALKKKEIAAVFIDVPGSKLFLAKHCKGFVQAGPTYKIGGYGFVFPKGSPLLHSVNRALLDISEDGTIRNLENTMLASEECKDISHTDGETTSVSPASFMVLFILTGGTSTIALLSYIFSVNCL</sequence>
<comment type="similarity">
    <text evidence="2 13">Belongs to the glutamate-gated ion channel (TC 1.A.10.1) family.</text>
</comment>
<feature type="transmembrane region" description="Helical" evidence="15">
    <location>
        <begin position="551"/>
        <end position="569"/>
    </location>
</feature>
<dbReference type="Gene3D" id="1.10.287.70">
    <property type="match status" value="1"/>
</dbReference>
<dbReference type="FunFam" id="1.10.287.70:FF:000172">
    <property type="entry name" value="Glutamate receptor"/>
    <property type="match status" value="1"/>
</dbReference>
<dbReference type="AlphaFoldDB" id="A0A151S5J6"/>
<feature type="domain" description="Ionotropic glutamate receptor C-terminal" evidence="16">
    <location>
        <begin position="368"/>
        <end position="708"/>
    </location>
</feature>
<keyword evidence="18" id="KW-1185">Reference proteome</keyword>
<name>A0A151S5J6_CAJCA</name>
<feature type="transmembrane region" description="Helical" evidence="15">
    <location>
        <begin position="487"/>
        <end position="509"/>
    </location>
</feature>
<proteinExistence type="inferred from homology"/>
<comment type="subcellular location">
    <subcellularLocation>
        <location evidence="1">Membrane</location>
        <topology evidence="1">Multi-pass membrane protein</topology>
    </subcellularLocation>
</comment>
<keyword evidence="5" id="KW-0732">Signal</keyword>
<keyword evidence="11 13" id="KW-1071">Ligand-gated ion channel</keyword>
<keyword evidence="12 13" id="KW-0407">Ion channel</keyword>
<dbReference type="SMART" id="SM00079">
    <property type="entry name" value="PBPe"/>
    <property type="match status" value="1"/>
</dbReference>
<dbReference type="FunFam" id="3.40.190.10:FF:000054">
    <property type="entry name" value="Glutamate receptor"/>
    <property type="match status" value="1"/>
</dbReference>
<dbReference type="InterPro" id="IPR001828">
    <property type="entry name" value="ANF_lig-bd_rcpt"/>
</dbReference>
<dbReference type="GO" id="GO:0016020">
    <property type="term" value="C:membrane"/>
    <property type="evidence" value="ECO:0007669"/>
    <property type="project" value="UniProtKB-SubCell"/>
</dbReference>
<evidence type="ECO:0000256" key="11">
    <source>
        <dbReference type="ARBA" id="ARBA00023286"/>
    </source>
</evidence>
<reference evidence="17" key="1">
    <citation type="journal article" date="2012" name="Nat. Biotechnol.">
        <title>Draft genome sequence of pigeonpea (Cajanus cajan), an orphan legume crop of resource-poor farmers.</title>
        <authorList>
            <person name="Varshney R.K."/>
            <person name="Chen W."/>
            <person name="Li Y."/>
            <person name="Bharti A.K."/>
            <person name="Saxena R.K."/>
            <person name="Schlueter J.A."/>
            <person name="Donoghue M.T."/>
            <person name="Azam S."/>
            <person name="Fan G."/>
            <person name="Whaley A.M."/>
            <person name="Farmer A.D."/>
            <person name="Sheridan J."/>
            <person name="Iwata A."/>
            <person name="Tuteja R."/>
            <person name="Penmetsa R.V."/>
            <person name="Wu W."/>
            <person name="Upadhyaya H.D."/>
            <person name="Yang S.P."/>
            <person name="Shah T."/>
            <person name="Saxena K.B."/>
            <person name="Michael T."/>
            <person name="McCombie W.R."/>
            <person name="Yang B."/>
            <person name="Zhang G."/>
            <person name="Yang H."/>
            <person name="Wang J."/>
            <person name="Spillane C."/>
            <person name="Cook D.R."/>
            <person name="May G.D."/>
            <person name="Xu X."/>
            <person name="Jackson S.A."/>
        </authorList>
    </citation>
    <scope>NUCLEOTIDE SEQUENCE [LARGE SCALE GENOMIC DNA]</scope>
</reference>
<dbReference type="PANTHER" id="PTHR18966">
    <property type="entry name" value="IONOTROPIC GLUTAMATE RECEPTOR"/>
    <property type="match status" value="1"/>
</dbReference>
<evidence type="ECO:0000313" key="17">
    <source>
        <dbReference type="EMBL" id="KYP50100.1"/>
    </source>
</evidence>
<evidence type="ECO:0000256" key="13">
    <source>
        <dbReference type="PIRNR" id="PIRNR037090"/>
    </source>
</evidence>
<evidence type="ECO:0000256" key="9">
    <source>
        <dbReference type="ARBA" id="ARBA00023170"/>
    </source>
</evidence>
<dbReference type="SUPFAM" id="SSF53822">
    <property type="entry name" value="Periplasmic binding protein-like I"/>
    <property type="match status" value="1"/>
</dbReference>
<dbReference type="OMA" id="EWHVPRH"/>
<dbReference type="InterPro" id="IPR044440">
    <property type="entry name" value="GABAb_receptor_plant_PBP1"/>
</dbReference>
<evidence type="ECO:0000256" key="8">
    <source>
        <dbReference type="ARBA" id="ARBA00023136"/>
    </source>
</evidence>
<dbReference type="CDD" id="cd19990">
    <property type="entry name" value="PBP1_GABAb_receptor_plant"/>
    <property type="match status" value="1"/>
</dbReference>
<organism evidence="17 18">
    <name type="scientific">Cajanus cajan</name>
    <name type="common">Pigeon pea</name>
    <name type="synonym">Cajanus indicus</name>
    <dbReference type="NCBI Taxonomy" id="3821"/>
    <lineage>
        <taxon>Eukaryota</taxon>
        <taxon>Viridiplantae</taxon>
        <taxon>Streptophyta</taxon>
        <taxon>Embryophyta</taxon>
        <taxon>Tracheophyta</taxon>
        <taxon>Spermatophyta</taxon>
        <taxon>Magnoliopsida</taxon>
        <taxon>eudicotyledons</taxon>
        <taxon>Gunneridae</taxon>
        <taxon>Pentapetalae</taxon>
        <taxon>rosids</taxon>
        <taxon>fabids</taxon>
        <taxon>Fabales</taxon>
        <taxon>Fabaceae</taxon>
        <taxon>Papilionoideae</taxon>
        <taxon>50 kb inversion clade</taxon>
        <taxon>NPAAA clade</taxon>
        <taxon>indigoferoid/millettioid clade</taxon>
        <taxon>Phaseoleae</taxon>
        <taxon>Cajanus</taxon>
    </lineage>
</organism>
<dbReference type="Gramene" id="C.cajan_30139.t">
    <property type="protein sequence ID" value="C.cajan_30139.t"/>
    <property type="gene ID" value="C.cajan_30139"/>
</dbReference>